<proteinExistence type="predicted"/>
<accession>J4W232</accession>
<evidence type="ECO:0000313" key="4">
    <source>
        <dbReference type="Proteomes" id="UP000002762"/>
    </source>
</evidence>
<dbReference type="InterPro" id="IPR051820">
    <property type="entry name" value="FAD-binding_MO"/>
</dbReference>
<sequence>MSNGNSRAIDYDVVIVGAGISGISFAYRLQQTNPNLSYAIIESRHEIGGTWSLFKYPGTPKSTKPPPNSTSLTITFNLGIRSDSDLYTFSFPWKPWTKGQAIAEGALIQEYLHEAVEEQGIAPHIKFNRKVRAMDWSSNTNTWTFDIIGEDKKQKQLRSRFVCLGSGYYDYDEPLKAVIPGIDQFQGPVIHPQFWPQDFDYTDKNVVIIGSGATAVTLLPSMTDKAAHVTMLQRSPSWIIPVKNRSGGLEALMQRWLPTQLGSALVRFRRTLLSFLFVRYCLWRPASARKLLLGATEKQLPAGTDMAPDFVPAYDPWSQRLCATPDADFYQALRAGRASVATGRIATVTESSIKLTSGAELHPDVIVTATGLKTTVGGNARIAVDGAPAHIPDLYAWKGAMLEGLPNLFFAFGYVDASWTPGADATAQLAGRMIRQLDREGKQALIPTRTAREKATMQDVPFMRLTSTYVKSGLSNLPKTGDAKQWLPRSYYFKDVMNAWWGDIRSSIEWR</sequence>
<dbReference type="GeneID" id="19889541"/>
<evidence type="ECO:0000256" key="1">
    <source>
        <dbReference type="ARBA" id="ARBA00001974"/>
    </source>
</evidence>
<name>J4W232_BEAB2</name>
<dbReference type="RefSeq" id="XP_008599848.1">
    <property type="nucleotide sequence ID" value="XM_008601626.1"/>
</dbReference>
<evidence type="ECO:0000313" key="3">
    <source>
        <dbReference type="EMBL" id="EJP64535.1"/>
    </source>
</evidence>
<reference evidence="3 4" key="1">
    <citation type="journal article" date="2012" name="Sci. Rep.">
        <title>Genomic perspectives on the evolution of fungal entomopathogenicity in Beauveria bassiana.</title>
        <authorList>
            <person name="Xiao G."/>
            <person name="Ying S.H."/>
            <person name="Zheng P."/>
            <person name="Wang Z.L."/>
            <person name="Zhang S."/>
            <person name="Xie X.Q."/>
            <person name="Shang Y."/>
            <person name="St Leger R.J."/>
            <person name="Zhao G.P."/>
            <person name="Wang C."/>
            <person name="Feng M.G."/>
        </authorList>
    </citation>
    <scope>NUCLEOTIDE SEQUENCE [LARGE SCALE GENOMIC DNA]</scope>
    <source>
        <strain evidence="3 4">ARSEF 2860</strain>
    </source>
</reference>
<keyword evidence="2 3" id="KW-0503">Monooxygenase</keyword>
<keyword evidence="4" id="KW-1185">Reference proteome</keyword>
<dbReference type="OrthoDB" id="66881at2759"/>
<dbReference type="Gene3D" id="3.50.50.60">
    <property type="entry name" value="FAD/NAD(P)-binding domain"/>
    <property type="match status" value="3"/>
</dbReference>
<dbReference type="Pfam" id="PF13738">
    <property type="entry name" value="Pyr_redox_3"/>
    <property type="match status" value="1"/>
</dbReference>
<dbReference type="AlphaFoldDB" id="J4W232"/>
<dbReference type="InterPro" id="IPR036188">
    <property type="entry name" value="FAD/NAD-bd_sf"/>
</dbReference>
<dbReference type="EMBL" id="JH725168">
    <property type="protein sequence ID" value="EJP64535.1"/>
    <property type="molecule type" value="Genomic_DNA"/>
</dbReference>
<keyword evidence="2 3" id="KW-0560">Oxidoreductase</keyword>
<dbReference type="HOGENOM" id="CLU_032067_2_0_1"/>
<dbReference type="InParanoid" id="J4W232"/>
<comment type="cofactor">
    <cofactor evidence="1">
        <name>FAD</name>
        <dbReference type="ChEBI" id="CHEBI:57692"/>
    </cofactor>
</comment>
<organism evidence="3 4">
    <name type="scientific">Beauveria bassiana (strain ARSEF 2860)</name>
    <name type="common">White muscardine disease fungus</name>
    <name type="synonym">Tritirachium shiotae</name>
    <dbReference type="NCBI Taxonomy" id="655819"/>
    <lineage>
        <taxon>Eukaryota</taxon>
        <taxon>Fungi</taxon>
        <taxon>Dikarya</taxon>
        <taxon>Ascomycota</taxon>
        <taxon>Pezizomycotina</taxon>
        <taxon>Sordariomycetes</taxon>
        <taxon>Hypocreomycetidae</taxon>
        <taxon>Hypocreales</taxon>
        <taxon>Cordycipitaceae</taxon>
        <taxon>Beauveria</taxon>
    </lineage>
</organism>
<dbReference type="Proteomes" id="UP000002762">
    <property type="component" value="Unassembled WGS sequence"/>
</dbReference>
<evidence type="ECO:0000256" key="2">
    <source>
        <dbReference type="ARBA" id="ARBA00023033"/>
    </source>
</evidence>
<dbReference type="PANTHER" id="PTHR43872:SF1">
    <property type="entry name" value="MONOOXYGENASE, PUTATIVE (AFU_ORTHOLOGUE AFUA_8G02570)-RELATED"/>
    <property type="match status" value="1"/>
</dbReference>
<gene>
    <name evidence="3" type="ORF">BBA_06529</name>
</gene>
<dbReference type="SUPFAM" id="SSF51905">
    <property type="entry name" value="FAD/NAD(P)-binding domain"/>
    <property type="match status" value="2"/>
</dbReference>
<protein>
    <submittedName>
        <fullName evidence="3">Monooxygenase-like protein</fullName>
    </submittedName>
</protein>
<dbReference type="PANTHER" id="PTHR43872">
    <property type="entry name" value="MONOOXYGENASE, PUTATIVE (AFU_ORTHOLOGUE AFUA_8G02570)-RELATED"/>
    <property type="match status" value="1"/>
</dbReference>
<dbReference type="GO" id="GO:0004497">
    <property type="term" value="F:monooxygenase activity"/>
    <property type="evidence" value="ECO:0007669"/>
    <property type="project" value="UniProtKB-KW"/>
</dbReference>